<dbReference type="SUPFAM" id="SSF81901">
    <property type="entry name" value="HCP-like"/>
    <property type="match status" value="1"/>
</dbReference>
<evidence type="ECO:0000256" key="2">
    <source>
        <dbReference type="ARBA" id="ARBA00022737"/>
    </source>
</evidence>
<comment type="similarity">
    <text evidence="1">Belongs to the hcp beta-lactamase family.</text>
</comment>
<evidence type="ECO:0000313" key="5">
    <source>
        <dbReference type="Proteomes" id="UP000648075"/>
    </source>
</evidence>
<dbReference type="InterPro" id="IPR011990">
    <property type="entry name" value="TPR-like_helical_dom_sf"/>
</dbReference>
<dbReference type="InterPro" id="IPR006597">
    <property type="entry name" value="Sel1-like"/>
</dbReference>
<dbReference type="AlphaFoldDB" id="A0A918UIA4"/>
<gene>
    <name evidence="4" type="ORF">GCM10011614_29100</name>
</gene>
<dbReference type="PANTHER" id="PTHR13891">
    <property type="entry name" value="CYTOCHROME C OXIDASE ASSEMBLY FACTOR 7"/>
    <property type="match status" value="1"/>
</dbReference>
<dbReference type="SMART" id="SM00671">
    <property type="entry name" value="SEL1"/>
    <property type="match status" value="3"/>
</dbReference>
<dbReference type="Pfam" id="PF08238">
    <property type="entry name" value="Sel1"/>
    <property type="match status" value="3"/>
</dbReference>
<feature type="compositionally biased region" description="Polar residues" evidence="3">
    <location>
        <begin position="218"/>
        <end position="232"/>
    </location>
</feature>
<dbReference type="PANTHER" id="PTHR13891:SF1">
    <property type="entry name" value="CYTOCHROME C OXIDASE ASSEMBLY FACTOR 7"/>
    <property type="match status" value="1"/>
</dbReference>
<dbReference type="EMBL" id="BMZA01000013">
    <property type="protein sequence ID" value="GGZ12121.1"/>
    <property type="molecule type" value="Genomic_DNA"/>
</dbReference>
<organism evidence="4 5">
    <name type="scientific">Novosphingobium colocasiae</name>
    <dbReference type="NCBI Taxonomy" id="1256513"/>
    <lineage>
        <taxon>Bacteria</taxon>
        <taxon>Pseudomonadati</taxon>
        <taxon>Pseudomonadota</taxon>
        <taxon>Alphaproteobacteria</taxon>
        <taxon>Sphingomonadales</taxon>
        <taxon>Sphingomonadaceae</taxon>
        <taxon>Novosphingobium</taxon>
    </lineage>
</organism>
<dbReference type="Gene3D" id="1.25.40.10">
    <property type="entry name" value="Tetratricopeptide repeat domain"/>
    <property type="match status" value="1"/>
</dbReference>
<keyword evidence="5" id="KW-1185">Reference proteome</keyword>
<feature type="compositionally biased region" description="Pro residues" evidence="3">
    <location>
        <begin position="236"/>
        <end position="247"/>
    </location>
</feature>
<dbReference type="Proteomes" id="UP000648075">
    <property type="component" value="Unassembled WGS sequence"/>
</dbReference>
<proteinExistence type="inferred from homology"/>
<reference evidence="4" key="2">
    <citation type="submission" date="2020-09" db="EMBL/GenBank/DDBJ databases">
        <authorList>
            <person name="Sun Q."/>
            <person name="Kim S."/>
        </authorList>
    </citation>
    <scope>NUCLEOTIDE SEQUENCE</scope>
    <source>
        <strain evidence="4">KCTC 32255</strain>
    </source>
</reference>
<protein>
    <recommendedName>
        <fullName evidence="6">Beta-lactamase</fullName>
    </recommendedName>
</protein>
<dbReference type="InterPro" id="IPR040239">
    <property type="entry name" value="HcpB-like"/>
</dbReference>
<evidence type="ECO:0000256" key="1">
    <source>
        <dbReference type="ARBA" id="ARBA00008486"/>
    </source>
</evidence>
<sequence>MGGVFWCTKATIANRFSGRRLSVAFAWLRQARAVSALLLLLGTGVADSAYSQTPANEDLRVTKADMLAMNDEAAAAVLYSAACEDNVAKACTGLGQIYLDPIDLTQDTKKGMIYLNRGCAGGDGGACFDLARAFHKGKYGQQRDESKVLRYLSEGCDKGDGLSCATLGEAYDTGEGVARDRERSLQYYGRACRAQIPLGCERAGIAALVNSPATASINSPALTTSQATSSRIASAPLPPKLMQPQPVPGGQSYSPPAVSQAAPVRQPSNRAPQSDGRFATAGASLSEPPPTMTRMKNLAAQGLSGFRVVTATGRELNFNRVITTQVPDPFRRLSEDIARRYASEAIPDYYIREPMIVGFVKPLVNAGVHQPVLPYKVDRIVRVSYGNTSRDFIEVAFSGNVLTCFYTSDFSVCDNNAPPSVAEGNRRKFNRAAGIGEAVGTAGWYPTEDCGNGRRASSTVGC</sequence>
<accession>A0A918UIA4</accession>
<reference evidence="4" key="1">
    <citation type="journal article" date="2014" name="Int. J. Syst. Evol. Microbiol.">
        <title>Complete genome sequence of Corynebacterium casei LMG S-19264T (=DSM 44701T), isolated from a smear-ripened cheese.</title>
        <authorList>
            <consortium name="US DOE Joint Genome Institute (JGI-PGF)"/>
            <person name="Walter F."/>
            <person name="Albersmeier A."/>
            <person name="Kalinowski J."/>
            <person name="Ruckert C."/>
        </authorList>
    </citation>
    <scope>NUCLEOTIDE SEQUENCE</scope>
    <source>
        <strain evidence="4">KCTC 32255</strain>
    </source>
</reference>
<feature type="region of interest" description="Disordered" evidence="3">
    <location>
        <begin position="218"/>
        <end position="290"/>
    </location>
</feature>
<evidence type="ECO:0000313" key="4">
    <source>
        <dbReference type="EMBL" id="GGZ12121.1"/>
    </source>
</evidence>
<keyword evidence="2" id="KW-0677">Repeat</keyword>
<comment type="caution">
    <text evidence="4">The sequence shown here is derived from an EMBL/GenBank/DDBJ whole genome shotgun (WGS) entry which is preliminary data.</text>
</comment>
<evidence type="ECO:0008006" key="6">
    <source>
        <dbReference type="Google" id="ProtNLM"/>
    </source>
</evidence>
<name>A0A918UIA4_9SPHN</name>
<evidence type="ECO:0000256" key="3">
    <source>
        <dbReference type="SAM" id="MobiDB-lite"/>
    </source>
</evidence>